<feature type="non-terminal residue" evidence="1">
    <location>
        <position position="1"/>
    </location>
</feature>
<accession>A0ACA9RIM8</accession>
<dbReference type="EMBL" id="CAJVQC010054586">
    <property type="protein sequence ID" value="CAG8794349.1"/>
    <property type="molecule type" value="Genomic_DNA"/>
</dbReference>
<name>A0ACA9RIM8_9GLOM</name>
<evidence type="ECO:0000313" key="2">
    <source>
        <dbReference type="Proteomes" id="UP000789920"/>
    </source>
</evidence>
<proteinExistence type="predicted"/>
<keyword evidence="2" id="KW-1185">Reference proteome</keyword>
<protein>
    <submittedName>
        <fullName evidence="1">32303_t:CDS:1</fullName>
    </submittedName>
</protein>
<sequence length="46" mass="5497">INELSSEEKDEEIMDIDVYNDVDNDMMNVDKNEDMEDEYMTDNKCD</sequence>
<dbReference type="Proteomes" id="UP000789920">
    <property type="component" value="Unassembled WGS sequence"/>
</dbReference>
<gene>
    <name evidence="1" type="ORF">RPERSI_LOCUS19744</name>
</gene>
<organism evidence="1 2">
    <name type="scientific">Racocetra persica</name>
    <dbReference type="NCBI Taxonomy" id="160502"/>
    <lineage>
        <taxon>Eukaryota</taxon>
        <taxon>Fungi</taxon>
        <taxon>Fungi incertae sedis</taxon>
        <taxon>Mucoromycota</taxon>
        <taxon>Glomeromycotina</taxon>
        <taxon>Glomeromycetes</taxon>
        <taxon>Diversisporales</taxon>
        <taxon>Gigasporaceae</taxon>
        <taxon>Racocetra</taxon>
    </lineage>
</organism>
<comment type="caution">
    <text evidence="1">The sequence shown here is derived from an EMBL/GenBank/DDBJ whole genome shotgun (WGS) entry which is preliminary data.</text>
</comment>
<feature type="non-terminal residue" evidence="1">
    <location>
        <position position="46"/>
    </location>
</feature>
<reference evidence="1" key="1">
    <citation type="submission" date="2021-06" db="EMBL/GenBank/DDBJ databases">
        <authorList>
            <person name="Kallberg Y."/>
            <person name="Tangrot J."/>
            <person name="Rosling A."/>
        </authorList>
    </citation>
    <scope>NUCLEOTIDE SEQUENCE</scope>
    <source>
        <strain evidence="1">MA461A</strain>
    </source>
</reference>
<evidence type="ECO:0000313" key="1">
    <source>
        <dbReference type="EMBL" id="CAG8794349.1"/>
    </source>
</evidence>